<dbReference type="OrthoDB" id="412647at2759"/>
<dbReference type="GO" id="GO:0031510">
    <property type="term" value="C:SUMO activating enzyme complex"/>
    <property type="evidence" value="ECO:0007669"/>
    <property type="project" value="TreeGrafter"/>
</dbReference>
<dbReference type="InterPro" id="IPR035985">
    <property type="entry name" value="Ubiquitin-activating_enz"/>
</dbReference>
<dbReference type="GO" id="GO:0019948">
    <property type="term" value="F:SUMO activating enzyme activity"/>
    <property type="evidence" value="ECO:0007669"/>
    <property type="project" value="TreeGrafter"/>
</dbReference>
<evidence type="ECO:0000313" key="3">
    <source>
        <dbReference type="EMBL" id="KPM04504.1"/>
    </source>
</evidence>
<dbReference type="SUPFAM" id="SSF63712">
    <property type="entry name" value="Nicotinic receptor ligand binding domain-like"/>
    <property type="match status" value="1"/>
</dbReference>
<dbReference type="GO" id="GO:0016925">
    <property type="term" value="P:protein sumoylation"/>
    <property type="evidence" value="ECO:0007669"/>
    <property type="project" value="TreeGrafter"/>
</dbReference>
<name>A0A132A0P0_SARSC</name>
<dbReference type="Pfam" id="PF02931">
    <property type="entry name" value="Neur_chan_LBD"/>
    <property type="match status" value="1"/>
</dbReference>
<accession>A0A132A0P0</accession>
<dbReference type="EMBL" id="JXLN01009086">
    <property type="protein sequence ID" value="KPM04504.1"/>
    <property type="molecule type" value="Genomic_DNA"/>
</dbReference>
<dbReference type="VEuPathDB" id="VectorBase:SSCA005031"/>
<dbReference type="PANTHER" id="PTHR10953:SF162">
    <property type="entry name" value="SUMO-ACTIVATING ENZYME SUBUNIT 1"/>
    <property type="match status" value="1"/>
</dbReference>
<evidence type="ECO:0000259" key="2">
    <source>
        <dbReference type="Pfam" id="PF02931"/>
    </source>
</evidence>
<feature type="domain" description="Neurotransmitter-gated ion-channel ligand-binding" evidence="2">
    <location>
        <begin position="326"/>
        <end position="466"/>
    </location>
</feature>
<dbReference type="AlphaFoldDB" id="A0A132A0P0"/>
<dbReference type="GO" id="GO:0005737">
    <property type="term" value="C:cytoplasm"/>
    <property type="evidence" value="ECO:0007669"/>
    <property type="project" value="TreeGrafter"/>
</dbReference>
<organism evidence="3 4">
    <name type="scientific">Sarcoptes scabiei</name>
    <name type="common">Itch mite</name>
    <name type="synonym">Acarus scabiei</name>
    <dbReference type="NCBI Taxonomy" id="52283"/>
    <lineage>
        <taxon>Eukaryota</taxon>
        <taxon>Metazoa</taxon>
        <taxon>Ecdysozoa</taxon>
        <taxon>Arthropoda</taxon>
        <taxon>Chelicerata</taxon>
        <taxon>Arachnida</taxon>
        <taxon>Acari</taxon>
        <taxon>Acariformes</taxon>
        <taxon>Sarcoptiformes</taxon>
        <taxon>Astigmata</taxon>
        <taxon>Psoroptidia</taxon>
        <taxon>Sarcoptoidea</taxon>
        <taxon>Sarcoptidae</taxon>
        <taxon>Sarcoptinae</taxon>
        <taxon>Sarcoptes</taxon>
    </lineage>
</organism>
<evidence type="ECO:0000313" key="4">
    <source>
        <dbReference type="Proteomes" id="UP000616769"/>
    </source>
</evidence>
<dbReference type="SUPFAM" id="SSF69572">
    <property type="entry name" value="Activating enzymes of the ubiquitin-like proteins"/>
    <property type="match status" value="1"/>
</dbReference>
<dbReference type="GO" id="GO:0016020">
    <property type="term" value="C:membrane"/>
    <property type="evidence" value="ECO:0007669"/>
    <property type="project" value="InterPro"/>
</dbReference>
<dbReference type="Gene3D" id="3.40.50.720">
    <property type="entry name" value="NAD(P)-binding Rossmann-like Domain"/>
    <property type="match status" value="1"/>
</dbReference>
<dbReference type="Proteomes" id="UP000616769">
    <property type="component" value="Unassembled WGS sequence"/>
</dbReference>
<dbReference type="PANTHER" id="PTHR10953">
    <property type="entry name" value="UBIQUITIN-ACTIVATING ENZYME E1"/>
    <property type="match status" value="1"/>
</dbReference>
<dbReference type="InterPro" id="IPR006202">
    <property type="entry name" value="Neur_chan_lig-bd"/>
</dbReference>
<dbReference type="InterPro" id="IPR036734">
    <property type="entry name" value="Neur_chan_lig-bd_sf"/>
</dbReference>
<proteinExistence type="inferred from homology"/>
<dbReference type="CDD" id="cd18989">
    <property type="entry name" value="LGIC_ECD_cation"/>
    <property type="match status" value="1"/>
</dbReference>
<comment type="caution">
    <text evidence="3">The sequence shown here is derived from an EMBL/GenBank/DDBJ whole genome shotgun (WGS) entry which is preliminary data.</text>
</comment>
<protein>
    <submittedName>
        <fullName evidence="3">SUMO-activating enzyme subunit 1-like protein</fullName>
    </submittedName>
</protein>
<sequence>MSDNNNCVNHVNKNDQIVSTTMFTDEEAEVYDRQIRLWGLQTQQTIRAADILVIGLDGIATEVVKNLVLTGINSITMIDDKLVTKFDMLSNLFTRNQIGLKRAEACQKYVLELNPMVDVKIKDGSLKDLLIDADQSKEYIKQFHVVILVNYDLESSMKLNLICNESNVPFVFACAWGFLSMVFLDLGQDFNENKFITLKQAFARKNLSLKQMRNNSKRDQIKLSKYRSIFASIMTMFNYHRKFDEFPTPCSESNRNEIHEKILSIERETLNELNSSSTVEKNGQISEPLWQSLSRQWHTKIFGHFTFISSIVGGFLAQETIHHIKDLRKELFQNRGYDPMTRPVRNYTHAINVSIYLDVNYIKNLDVQTKILESEGWIRFDENLKWKTIEFGGIEDIRVKVDEVFRPDITLINSADSENVLKRSTHSDLILWFTGEVFWMPAISMKTLCQINLVDWPFDQQTCLFTENSEWDPIESTCEYKMHDYDEGVFYPEVVFGLKLQRKTTIYRYAVYIPVICALLLNLMALFLDVQNKLRFHLSTLTFFTLLIIILYLGAKLGFGSLGLPKVSK</sequence>
<dbReference type="GO" id="GO:0005230">
    <property type="term" value="F:extracellular ligand-gated monoatomic ion channel activity"/>
    <property type="evidence" value="ECO:0007669"/>
    <property type="project" value="InterPro"/>
</dbReference>
<comment type="similarity">
    <text evidence="1">Belongs to the ubiquitin-activating E1 family.</text>
</comment>
<gene>
    <name evidence="3" type="ORF">QR98_0029530</name>
</gene>
<reference evidence="3 4" key="1">
    <citation type="journal article" date="2015" name="Parasit. Vectors">
        <title>Draft genome of the scabies mite.</title>
        <authorList>
            <person name="Rider S.D.Jr."/>
            <person name="Morgan M.S."/>
            <person name="Arlian L.G."/>
        </authorList>
    </citation>
    <scope>NUCLEOTIDE SEQUENCE [LARGE SCALE GENOMIC DNA]</scope>
    <source>
        <strain evidence="3">Arlian Lab</strain>
    </source>
</reference>
<evidence type="ECO:0000256" key="1">
    <source>
        <dbReference type="ARBA" id="ARBA00005673"/>
    </source>
</evidence>
<dbReference type="InterPro" id="IPR045886">
    <property type="entry name" value="ThiF/MoeB/HesA"/>
</dbReference>
<dbReference type="Gene3D" id="2.70.170.10">
    <property type="entry name" value="Neurotransmitter-gated ion-channel ligand-binding domain"/>
    <property type="match status" value="1"/>
</dbReference>